<gene>
    <name evidence="9" type="ORF">HBH25_00265</name>
</gene>
<dbReference type="SUPFAM" id="SSF47384">
    <property type="entry name" value="Homodimeric domain of signal transducing histidine kinase"/>
    <property type="match status" value="1"/>
</dbReference>
<keyword evidence="6" id="KW-1133">Transmembrane helix</keyword>
<dbReference type="PANTHER" id="PTHR43065:SF49">
    <property type="entry name" value="HISTIDINE KINASE"/>
    <property type="match status" value="1"/>
</dbReference>
<evidence type="ECO:0000256" key="4">
    <source>
        <dbReference type="PROSITE-ProRule" id="PRU00169"/>
    </source>
</evidence>
<comment type="caution">
    <text evidence="9">The sequence shown here is derived from an EMBL/GenBank/DDBJ whole genome shotgun (WGS) entry which is preliminary data.</text>
</comment>
<evidence type="ECO:0000313" key="9">
    <source>
        <dbReference type="EMBL" id="NJO99305.1"/>
    </source>
</evidence>
<dbReference type="Pfam" id="PF02518">
    <property type="entry name" value="HATPase_c"/>
    <property type="match status" value="1"/>
</dbReference>
<feature type="transmembrane region" description="Helical" evidence="6">
    <location>
        <begin position="134"/>
        <end position="154"/>
    </location>
</feature>
<dbReference type="InterPro" id="IPR001789">
    <property type="entry name" value="Sig_transdc_resp-reg_receiver"/>
</dbReference>
<evidence type="ECO:0000256" key="1">
    <source>
        <dbReference type="ARBA" id="ARBA00000085"/>
    </source>
</evidence>
<evidence type="ECO:0000259" key="8">
    <source>
        <dbReference type="PROSITE" id="PS50110"/>
    </source>
</evidence>
<protein>
    <recommendedName>
        <fullName evidence="2">histidine kinase</fullName>
        <ecNumber evidence="2">2.7.13.3</ecNumber>
    </recommendedName>
</protein>
<keyword evidence="3 4" id="KW-0597">Phosphoprotein</keyword>
<dbReference type="Proteomes" id="UP000746535">
    <property type="component" value="Unassembled WGS sequence"/>
</dbReference>
<dbReference type="PROSITE" id="PS50110">
    <property type="entry name" value="RESPONSE_REGULATORY"/>
    <property type="match status" value="1"/>
</dbReference>
<dbReference type="RefSeq" id="WP_168080350.1">
    <property type="nucleotide sequence ID" value="NZ_JAAVJI010000001.1"/>
</dbReference>
<feature type="domain" description="Response regulatory" evidence="8">
    <location>
        <begin position="585"/>
        <end position="696"/>
    </location>
</feature>
<feature type="transmembrane region" description="Helical" evidence="6">
    <location>
        <begin position="240"/>
        <end position="257"/>
    </location>
</feature>
<dbReference type="SMART" id="SM00388">
    <property type="entry name" value="HisKA"/>
    <property type="match status" value="1"/>
</dbReference>
<sequence length="708" mass="75809">MQTLEDPHFKEGSGHPDEPYDHYAPRSYNVQVVAWLLAAIPIAIGFITWVECAASVHILDQIVPGSTRMSPLTALALIITALAPLLYPRRRLCWLLVALGLTIALCALSSHLLVGEDRISPALANVMLASSHVPIGRMSPATATCLLLLSLASGARLCQRPKPCDMLATAAFSLAGIGLLGYVYGVRDLYTIPIFSLMAFHTALALLCLSVSIMLHQVNKGWFRIVTLNNRAGSTTRRQLALTAVLPIIGWLLLWAVNSGAVSPSAALTLVVATVFLPLTVLIIKDGRANDRLDRQRHKQQRLEGTIRRRLELELAEKRAALEQESAQRLAAEQAMNQAKRLEAIGQLTGGIAHDFNNLLMGISGNLELLERHAGEDQKALKHLHRAALATDKGIRLTSQLLAFSRTQRLNLVAVELKDSIAAAFHLVSNALGPGITIDMRPPDENLRVQTDPLQLEMAILNLALNARDAMPDGGCFAVTCTASPDTAGLVSITVSDTGTGMSPEVLAKACEPFFTTKQQGQGTGLGLAQVYGLCGQCGGELRISSTLGKGTTFELRLPAASTAPITQQAPVRPTLTVQGVITRPILVVDDDDMVRAVVADDLRARGYDVLEASDGTDALAKMEATGCAAAVIDFLMPGLNGAEVAKAARGIQPDLPIVFISGYSDTLQLEAIDRAVLVRKPFELDELNATLHRLLMNEAVGDGVTVG</sequence>
<dbReference type="Gene3D" id="3.40.50.2300">
    <property type="match status" value="1"/>
</dbReference>
<evidence type="ECO:0000256" key="2">
    <source>
        <dbReference type="ARBA" id="ARBA00012438"/>
    </source>
</evidence>
<reference evidence="9 10" key="1">
    <citation type="submission" date="2020-03" db="EMBL/GenBank/DDBJ databases">
        <authorList>
            <person name="Wang L."/>
            <person name="He N."/>
            <person name="Li Y."/>
            <person name="Fang Y."/>
            <person name="Zhang F."/>
        </authorList>
    </citation>
    <scope>NUCLEOTIDE SEQUENCE [LARGE SCALE GENOMIC DNA]</scope>
    <source>
        <strain evidence="10">hsmgli-8</strain>
    </source>
</reference>
<dbReference type="SMART" id="SM00387">
    <property type="entry name" value="HATPase_c"/>
    <property type="match status" value="1"/>
</dbReference>
<dbReference type="EC" id="2.7.13.3" evidence="2"/>
<dbReference type="Pfam" id="PF00072">
    <property type="entry name" value="Response_reg"/>
    <property type="match status" value="1"/>
</dbReference>
<keyword evidence="6" id="KW-0472">Membrane</keyword>
<name>A0ABX0YAM7_9PSED</name>
<proteinExistence type="predicted"/>
<dbReference type="EMBL" id="JAAVJI010000001">
    <property type="protein sequence ID" value="NJO99305.1"/>
    <property type="molecule type" value="Genomic_DNA"/>
</dbReference>
<keyword evidence="5" id="KW-0175">Coiled coil</keyword>
<dbReference type="InterPro" id="IPR036890">
    <property type="entry name" value="HATPase_C_sf"/>
</dbReference>
<dbReference type="InterPro" id="IPR003661">
    <property type="entry name" value="HisK_dim/P_dom"/>
</dbReference>
<dbReference type="InterPro" id="IPR003594">
    <property type="entry name" value="HATPase_dom"/>
</dbReference>
<feature type="transmembrane region" description="Helical" evidence="6">
    <location>
        <begin position="94"/>
        <end position="114"/>
    </location>
</feature>
<evidence type="ECO:0000313" key="10">
    <source>
        <dbReference type="Proteomes" id="UP000746535"/>
    </source>
</evidence>
<feature type="modified residue" description="4-aspartylphosphate" evidence="4">
    <location>
        <position position="634"/>
    </location>
</feature>
<dbReference type="InterPro" id="IPR004358">
    <property type="entry name" value="Sig_transdc_His_kin-like_C"/>
</dbReference>
<dbReference type="Gene3D" id="3.30.565.10">
    <property type="entry name" value="Histidine kinase-like ATPase, C-terminal domain"/>
    <property type="match status" value="1"/>
</dbReference>
<organism evidence="9 10">
    <name type="scientific">Pseudomonas quercus</name>
    <dbReference type="NCBI Taxonomy" id="2722792"/>
    <lineage>
        <taxon>Bacteria</taxon>
        <taxon>Pseudomonadati</taxon>
        <taxon>Pseudomonadota</taxon>
        <taxon>Gammaproteobacteria</taxon>
        <taxon>Pseudomonadales</taxon>
        <taxon>Pseudomonadaceae</taxon>
        <taxon>Pseudomonas</taxon>
    </lineage>
</organism>
<dbReference type="SUPFAM" id="SSF55874">
    <property type="entry name" value="ATPase domain of HSP90 chaperone/DNA topoisomerase II/histidine kinase"/>
    <property type="match status" value="1"/>
</dbReference>
<dbReference type="PANTHER" id="PTHR43065">
    <property type="entry name" value="SENSOR HISTIDINE KINASE"/>
    <property type="match status" value="1"/>
</dbReference>
<feature type="transmembrane region" description="Helical" evidence="6">
    <location>
        <begin position="32"/>
        <end position="50"/>
    </location>
</feature>
<feature type="transmembrane region" description="Helical" evidence="6">
    <location>
        <begin position="166"/>
        <end position="184"/>
    </location>
</feature>
<evidence type="ECO:0000256" key="5">
    <source>
        <dbReference type="SAM" id="Coils"/>
    </source>
</evidence>
<feature type="coiled-coil region" evidence="5">
    <location>
        <begin position="308"/>
        <end position="342"/>
    </location>
</feature>
<accession>A0ABX0YAM7</accession>
<feature type="transmembrane region" description="Helical" evidence="6">
    <location>
        <begin position="263"/>
        <end position="284"/>
    </location>
</feature>
<dbReference type="InterPro" id="IPR005467">
    <property type="entry name" value="His_kinase_dom"/>
</dbReference>
<dbReference type="InterPro" id="IPR036097">
    <property type="entry name" value="HisK_dim/P_sf"/>
</dbReference>
<keyword evidence="10" id="KW-1185">Reference proteome</keyword>
<dbReference type="InterPro" id="IPR011006">
    <property type="entry name" value="CheY-like_superfamily"/>
</dbReference>
<dbReference type="PROSITE" id="PS50109">
    <property type="entry name" value="HIS_KIN"/>
    <property type="match status" value="1"/>
</dbReference>
<dbReference type="Gene3D" id="1.10.287.130">
    <property type="match status" value="1"/>
</dbReference>
<comment type="catalytic activity">
    <reaction evidence="1">
        <text>ATP + protein L-histidine = ADP + protein N-phospho-L-histidine.</text>
        <dbReference type="EC" id="2.7.13.3"/>
    </reaction>
</comment>
<evidence type="ECO:0000256" key="3">
    <source>
        <dbReference type="ARBA" id="ARBA00022553"/>
    </source>
</evidence>
<dbReference type="CDD" id="cd00082">
    <property type="entry name" value="HisKA"/>
    <property type="match status" value="1"/>
</dbReference>
<feature type="transmembrane region" description="Helical" evidence="6">
    <location>
        <begin position="190"/>
        <end position="215"/>
    </location>
</feature>
<dbReference type="SUPFAM" id="SSF52172">
    <property type="entry name" value="CheY-like"/>
    <property type="match status" value="1"/>
</dbReference>
<keyword evidence="6" id="KW-0812">Transmembrane</keyword>
<feature type="domain" description="Histidine kinase" evidence="7">
    <location>
        <begin position="351"/>
        <end position="562"/>
    </location>
</feature>
<evidence type="ECO:0000256" key="6">
    <source>
        <dbReference type="SAM" id="Phobius"/>
    </source>
</evidence>
<feature type="transmembrane region" description="Helical" evidence="6">
    <location>
        <begin position="70"/>
        <end position="87"/>
    </location>
</feature>
<dbReference type="SMART" id="SM00448">
    <property type="entry name" value="REC"/>
    <property type="match status" value="1"/>
</dbReference>
<dbReference type="PRINTS" id="PR00344">
    <property type="entry name" value="BCTRLSENSOR"/>
</dbReference>
<dbReference type="Pfam" id="PF00512">
    <property type="entry name" value="HisKA"/>
    <property type="match status" value="1"/>
</dbReference>
<evidence type="ECO:0000259" key="7">
    <source>
        <dbReference type="PROSITE" id="PS50109"/>
    </source>
</evidence>